<protein>
    <submittedName>
        <fullName evidence="1">Uncharacterized protein</fullName>
    </submittedName>
</protein>
<reference evidence="1 2" key="1">
    <citation type="submission" date="2021-06" db="EMBL/GenBank/DDBJ databases">
        <authorList>
            <person name="Palmer J.M."/>
        </authorList>
    </citation>
    <scope>NUCLEOTIDE SEQUENCE [LARGE SCALE GENOMIC DNA]</scope>
    <source>
        <strain evidence="2">if_2019</strain>
        <tissue evidence="1">Muscle</tissue>
    </source>
</reference>
<evidence type="ECO:0000313" key="2">
    <source>
        <dbReference type="Proteomes" id="UP001482620"/>
    </source>
</evidence>
<dbReference type="EMBL" id="JAHRIQ010013933">
    <property type="protein sequence ID" value="MEQ2225849.1"/>
    <property type="molecule type" value="Genomic_DNA"/>
</dbReference>
<comment type="caution">
    <text evidence="1">The sequence shown here is derived from an EMBL/GenBank/DDBJ whole genome shotgun (WGS) entry which is preliminary data.</text>
</comment>
<name>A0ABV0SZ23_9TELE</name>
<evidence type="ECO:0000313" key="1">
    <source>
        <dbReference type="EMBL" id="MEQ2225849.1"/>
    </source>
</evidence>
<accession>A0ABV0SZ23</accession>
<organism evidence="1 2">
    <name type="scientific">Ilyodon furcidens</name>
    <name type="common">goldbreast splitfin</name>
    <dbReference type="NCBI Taxonomy" id="33524"/>
    <lineage>
        <taxon>Eukaryota</taxon>
        <taxon>Metazoa</taxon>
        <taxon>Chordata</taxon>
        <taxon>Craniata</taxon>
        <taxon>Vertebrata</taxon>
        <taxon>Euteleostomi</taxon>
        <taxon>Actinopterygii</taxon>
        <taxon>Neopterygii</taxon>
        <taxon>Teleostei</taxon>
        <taxon>Neoteleostei</taxon>
        <taxon>Acanthomorphata</taxon>
        <taxon>Ovalentaria</taxon>
        <taxon>Atherinomorphae</taxon>
        <taxon>Cyprinodontiformes</taxon>
        <taxon>Goodeidae</taxon>
        <taxon>Ilyodon</taxon>
    </lineage>
</organism>
<sequence length="72" mass="8317">MFRVIKQATYKPSEGVRSFSTSEAMSATTFVRVPRQPKLYETVPKEKKCLYFISPGIQPKTFQRLQEESSLL</sequence>
<gene>
    <name evidence="1" type="ORF">ILYODFUR_021754</name>
</gene>
<dbReference type="Proteomes" id="UP001482620">
    <property type="component" value="Unassembled WGS sequence"/>
</dbReference>
<proteinExistence type="predicted"/>
<keyword evidence="2" id="KW-1185">Reference proteome</keyword>